<evidence type="ECO:0000313" key="2">
    <source>
        <dbReference type="EMBL" id="GGS20510.1"/>
    </source>
</evidence>
<evidence type="ECO:0000313" key="3">
    <source>
        <dbReference type="Proteomes" id="UP000660680"/>
    </source>
</evidence>
<proteinExistence type="predicted"/>
<keyword evidence="1" id="KW-1133">Transmembrane helix</keyword>
<protein>
    <submittedName>
        <fullName evidence="2">Uncharacterized protein</fullName>
    </submittedName>
</protein>
<name>A0A918L8D0_9PSEU</name>
<keyword evidence="3" id="KW-1185">Reference proteome</keyword>
<feature type="transmembrane region" description="Helical" evidence="1">
    <location>
        <begin position="65"/>
        <end position="88"/>
    </location>
</feature>
<comment type="caution">
    <text evidence="2">The sequence shown here is derived from an EMBL/GenBank/DDBJ whole genome shotgun (WGS) entry which is preliminary data.</text>
</comment>
<dbReference type="AlphaFoldDB" id="A0A918L8D0"/>
<gene>
    <name evidence="2" type="ORF">GCM10010171_11460</name>
</gene>
<organism evidence="2 3">
    <name type="scientific">Actinokineospora fastidiosa</name>
    <dbReference type="NCBI Taxonomy" id="1816"/>
    <lineage>
        <taxon>Bacteria</taxon>
        <taxon>Bacillati</taxon>
        <taxon>Actinomycetota</taxon>
        <taxon>Actinomycetes</taxon>
        <taxon>Pseudonocardiales</taxon>
        <taxon>Pseudonocardiaceae</taxon>
        <taxon>Actinokineospora</taxon>
    </lineage>
</organism>
<dbReference type="EMBL" id="BMRB01000001">
    <property type="protein sequence ID" value="GGS20510.1"/>
    <property type="molecule type" value="Genomic_DNA"/>
</dbReference>
<sequence length="89" mass="9088">MSGVTGATVADVTDDPERLLAEALRAQAAQAPVAHQPEPALLSGTDLFPRPVEVTERLPPESTPALWVLAVALLLGLAAGAVVGLLTLV</sequence>
<keyword evidence="1" id="KW-0812">Transmembrane</keyword>
<evidence type="ECO:0000256" key="1">
    <source>
        <dbReference type="SAM" id="Phobius"/>
    </source>
</evidence>
<dbReference type="Proteomes" id="UP000660680">
    <property type="component" value="Unassembled WGS sequence"/>
</dbReference>
<reference evidence="2" key="1">
    <citation type="journal article" date="2014" name="Int. J. Syst. Evol. Microbiol.">
        <title>Complete genome sequence of Corynebacterium casei LMG S-19264T (=DSM 44701T), isolated from a smear-ripened cheese.</title>
        <authorList>
            <consortium name="US DOE Joint Genome Institute (JGI-PGF)"/>
            <person name="Walter F."/>
            <person name="Albersmeier A."/>
            <person name="Kalinowski J."/>
            <person name="Ruckert C."/>
        </authorList>
    </citation>
    <scope>NUCLEOTIDE SEQUENCE</scope>
    <source>
        <strain evidence="2">JCM 3276</strain>
    </source>
</reference>
<keyword evidence="1" id="KW-0472">Membrane</keyword>
<reference evidence="2" key="2">
    <citation type="submission" date="2020-09" db="EMBL/GenBank/DDBJ databases">
        <authorList>
            <person name="Sun Q."/>
            <person name="Ohkuma M."/>
        </authorList>
    </citation>
    <scope>NUCLEOTIDE SEQUENCE</scope>
    <source>
        <strain evidence="2">JCM 3276</strain>
    </source>
</reference>
<accession>A0A918L8D0</accession>